<name>A0ABR0A2I0_9CRUS</name>
<reference evidence="1 2" key="1">
    <citation type="journal article" date="2023" name="Nucleic Acids Res.">
        <title>The hologenome of Daphnia magna reveals possible DNA methylation and microbiome-mediated evolution of the host genome.</title>
        <authorList>
            <person name="Chaturvedi A."/>
            <person name="Li X."/>
            <person name="Dhandapani V."/>
            <person name="Marshall H."/>
            <person name="Kissane S."/>
            <person name="Cuenca-Cambronero M."/>
            <person name="Asole G."/>
            <person name="Calvet F."/>
            <person name="Ruiz-Romero M."/>
            <person name="Marangio P."/>
            <person name="Guigo R."/>
            <person name="Rago D."/>
            <person name="Mirbahai L."/>
            <person name="Eastwood N."/>
            <person name="Colbourne J.K."/>
            <person name="Zhou J."/>
            <person name="Mallon E."/>
            <person name="Orsini L."/>
        </authorList>
    </citation>
    <scope>NUCLEOTIDE SEQUENCE [LARGE SCALE GENOMIC DNA]</scope>
    <source>
        <strain evidence="1">LRV0_1</strain>
    </source>
</reference>
<keyword evidence="2" id="KW-1185">Reference proteome</keyword>
<dbReference type="Proteomes" id="UP001234178">
    <property type="component" value="Unassembled WGS sequence"/>
</dbReference>
<gene>
    <name evidence="1" type="ORF">OUZ56_001394</name>
</gene>
<evidence type="ECO:0000313" key="2">
    <source>
        <dbReference type="Proteomes" id="UP001234178"/>
    </source>
</evidence>
<dbReference type="EMBL" id="JAOYFB010000036">
    <property type="protein sequence ID" value="KAK4019370.1"/>
    <property type="molecule type" value="Genomic_DNA"/>
</dbReference>
<accession>A0ABR0A2I0</accession>
<proteinExistence type="predicted"/>
<sequence>MDFAELNLDETQFISNSPEIYLFISSAFCTTLQQMKEEEPKPRRVYSAGPVIEPACARFYEWFYSQALNLSATYRRFFHPSNFGVLRMQNPLIPSMEK</sequence>
<protein>
    <submittedName>
        <fullName evidence="1">Uncharacterized protein</fullName>
    </submittedName>
</protein>
<evidence type="ECO:0000313" key="1">
    <source>
        <dbReference type="EMBL" id="KAK4019370.1"/>
    </source>
</evidence>
<comment type="caution">
    <text evidence="1">The sequence shown here is derived from an EMBL/GenBank/DDBJ whole genome shotgun (WGS) entry which is preliminary data.</text>
</comment>
<organism evidence="1 2">
    <name type="scientific">Daphnia magna</name>
    <dbReference type="NCBI Taxonomy" id="35525"/>
    <lineage>
        <taxon>Eukaryota</taxon>
        <taxon>Metazoa</taxon>
        <taxon>Ecdysozoa</taxon>
        <taxon>Arthropoda</taxon>
        <taxon>Crustacea</taxon>
        <taxon>Branchiopoda</taxon>
        <taxon>Diplostraca</taxon>
        <taxon>Cladocera</taxon>
        <taxon>Anomopoda</taxon>
        <taxon>Daphniidae</taxon>
        <taxon>Daphnia</taxon>
    </lineage>
</organism>